<comment type="caution">
    <text evidence="1">The sequence shown here is derived from an EMBL/GenBank/DDBJ whole genome shotgun (WGS) entry which is preliminary data.</text>
</comment>
<evidence type="ECO:0000313" key="1">
    <source>
        <dbReference type="EMBL" id="KAL2040546.1"/>
    </source>
</evidence>
<evidence type="ECO:0000313" key="2">
    <source>
        <dbReference type="Proteomes" id="UP001590950"/>
    </source>
</evidence>
<sequence>MPDHVDDDMRETIAPLSVRQVGLTYNLDVPDIQERLSVLVDYNEGSLDLWIVNSRVKGKAKGHVKFPELGVQAMESETADAYFLIVQGCVETSLRKHLVDKDGKKMPLRAVVLAGDASEKGTQGMKSALVEAIGNLRYEGALGLVKDSIDTLYVAAVGGAMRERDMVQYAERSKKKQSAGHGEL</sequence>
<name>A0ABR4A6I9_9LECA</name>
<dbReference type="Proteomes" id="UP001590950">
    <property type="component" value="Unassembled WGS sequence"/>
</dbReference>
<organism evidence="1 2">
    <name type="scientific">Stereocaulon virgatum</name>
    <dbReference type="NCBI Taxonomy" id="373712"/>
    <lineage>
        <taxon>Eukaryota</taxon>
        <taxon>Fungi</taxon>
        <taxon>Dikarya</taxon>
        <taxon>Ascomycota</taxon>
        <taxon>Pezizomycotina</taxon>
        <taxon>Lecanoromycetes</taxon>
        <taxon>OSLEUM clade</taxon>
        <taxon>Lecanoromycetidae</taxon>
        <taxon>Lecanorales</taxon>
        <taxon>Lecanorineae</taxon>
        <taxon>Stereocaulaceae</taxon>
        <taxon>Stereocaulon</taxon>
    </lineage>
</organism>
<accession>A0ABR4A6I9</accession>
<gene>
    <name evidence="1" type="ORF">N7G274_006525</name>
</gene>
<keyword evidence="2" id="KW-1185">Reference proteome</keyword>
<proteinExistence type="predicted"/>
<reference evidence="1 2" key="1">
    <citation type="submission" date="2024-09" db="EMBL/GenBank/DDBJ databases">
        <title>Rethinking Asexuality: The Enigmatic Case of Functional Sexual Genes in Lepraria (Stereocaulaceae).</title>
        <authorList>
            <person name="Doellman M."/>
            <person name="Sun Y."/>
            <person name="Barcenas-Pena A."/>
            <person name="Lumbsch H.T."/>
            <person name="Grewe F."/>
        </authorList>
    </citation>
    <scope>NUCLEOTIDE SEQUENCE [LARGE SCALE GENOMIC DNA]</scope>
    <source>
        <strain evidence="1 2">Mercado 3170</strain>
    </source>
</reference>
<dbReference type="EMBL" id="JBEFKJ010000020">
    <property type="protein sequence ID" value="KAL2040546.1"/>
    <property type="molecule type" value="Genomic_DNA"/>
</dbReference>
<protein>
    <submittedName>
        <fullName evidence="1">Uncharacterized protein</fullName>
    </submittedName>
</protein>